<dbReference type="Pfam" id="PF14914">
    <property type="entry name" value="LRRC37AB_C"/>
    <property type="match status" value="1"/>
</dbReference>
<dbReference type="InterPro" id="IPR029423">
    <property type="entry name" value="LRRC37AB_C"/>
</dbReference>
<dbReference type="InterPro" id="IPR013783">
    <property type="entry name" value="Ig-like_fold"/>
</dbReference>
<protein>
    <submittedName>
        <fullName evidence="5">Leucine-rich repeat-containing protein 37A2</fullName>
    </submittedName>
</protein>
<evidence type="ECO:0000256" key="1">
    <source>
        <dbReference type="SAM" id="MobiDB-lite"/>
    </source>
</evidence>
<feature type="compositionally biased region" description="Polar residues" evidence="1">
    <location>
        <begin position="1107"/>
        <end position="1119"/>
    </location>
</feature>
<evidence type="ECO:0000259" key="2">
    <source>
        <dbReference type="Pfam" id="PF14914"/>
    </source>
</evidence>
<proteinExistence type="predicted"/>
<dbReference type="Pfam" id="PF21146">
    <property type="entry name" value="ICAM1_3_5_D2"/>
    <property type="match status" value="1"/>
</dbReference>
<accession>A0A8J6KX02</accession>
<feature type="domain" description="Leucine-rich repeat-containing protein 37 N-terminal" evidence="3">
    <location>
        <begin position="864"/>
        <end position="927"/>
    </location>
</feature>
<feature type="region of interest" description="Disordered" evidence="1">
    <location>
        <begin position="343"/>
        <end position="365"/>
    </location>
</feature>
<dbReference type="FunFam" id="2.60.40.10:FF:000648">
    <property type="entry name" value="Intercellular adhesion molecule 1"/>
    <property type="match status" value="1"/>
</dbReference>
<name>A0A8J6KX02_MICOH</name>
<feature type="compositionally biased region" description="Acidic residues" evidence="1">
    <location>
        <begin position="1096"/>
        <end position="1105"/>
    </location>
</feature>
<dbReference type="Proteomes" id="UP000710432">
    <property type="component" value="Unassembled WGS sequence"/>
</dbReference>
<feature type="domain" description="LRRC37A/B like protein 1 C-terminal" evidence="2">
    <location>
        <begin position="1684"/>
        <end position="1785"/>
    </location>
</feature>
<feature type="domain" description="Leucine-rich repeat-containing protein 37 N-terminal" evidence="3">
    <location>
        <begin position="1103"/>
        <end position="1134"/>
    </location>
</feature>
<dbReference type="Gene3D" id="2.60.40.10">
    <property type="entry name" value="Immunoglobulins"/>
    <property type="match status" value="3"/>
</dbReference>
<sequence>MQLLSVVPEHRRAASETRGTSGQLRLSEDLEPPEQVILDLQHEWVAMDEAFTVKCHVPTVAPLQSLTLTLLQDGRELHRKDFMSFSVASQRAEVTVNVRAQWENNRSNFSCHAELDLSPHGGRLLHGRSATKELRIFEFSQSPQVGVSSLLEVGVAETMSCEVTRVFPAQEAVFPMFLEGQELSPFSSWKGDAAWASTTIRAMETGDQELTCLVSLGPVEQRVRKAVHVYSFPPPVLEVEDTYLLAGTDVNVTCSGHVLTSPSSTLRLQGAPNISAPGEPAWFLFTAREEDDGRKISCEASLEVQGQRLLKTTELQLHVLWFIGNPRQLTSEPWVLTKLWSWHPSDHPPKSPHTRATETDKGGTEYLGPPAHKEMLAPLEELTDSLHLFQDPSTSRESNPEPAELGVSHQHLTNKLIPPGKQPENILMPNVDQIQAPILRSQFKSTASLAEAPDHQLDAILVPPLDSQRSKATTFMVSPKELKKDLTQHRKLAKVVDGKPQFHKQTKDDDYYGDLNMNEGYSNSLPLQSQENADEAPEFLEQDEPDQLETQVQNTENLHQEAPDYFPQEDEPLMQREDSAHHQLPSEEPSVHPEIRGPPPNRNEAQHSNLPNVTVNPVASEADKEVQATLGQQQTLAQFPESSELMEPSSTQQEDPAQILELPENLENSGIQLEVPALPPKLPEEISPLVEQGGTVPVPESSMQGIAEAPAATIPYPTQHQAHHDTLPMFTVKPPDVALTITSEPFKEVELTPAQEETPTQTTGPLVQAAHYPNLEQHPDELSESPAEIESSESGQEFPIQLPEEAEEEEEEASLIQQNLLEDESSIELEQPAQPSEPLEEVGSGPGSQPEVLVTPTELPEEAMPPTEQAPPLQVVENVVETPSIHQVTFQPTQSEEHHYHLPHVVFRPVDVALTITSEPTKEMESSLTQQESPVHTLECPGEEEPFFSEQEQPAEPSELEIPTQSSEHALTQQEQATLSSEHHEVTVSSTTHHQTHHSSLSSLRVQPPDMQLTITQEPTTEVGPPPVHHEAIVKPKRVQEKDVGTSTTQYTNPAVTPEPSEGIKPLSNHQESPVQSPEPVQYENHSLNQHGGTDENPELPEELELSSAQQQNPVQTQELPHETVVQPPEHQEAAGSWFLMKSLSFRDLGKTHVPLTALENILMMTLELEHLILPRHMACCLCKYKTDIEVVCKTVKLHCHTGCLTNTTHCLGASIGNPEGPFMKVLQARKENTSTEVTIEPERAYSEKDDLSSSGFVDEQLDFNDESDVISALNYILPYFSEGNLEDVVSTLLPFIKLLFSNVQNADGSPESYKSDSRRLALNPVPKASKMAYKNELNKLYFLENLLDAEIGEVRKKEKTAMLMQQSGHLSPKFKQKRWAPAQAEENSLAEIDKAEKRLHSLNRVLKRTGSIQKRHFKGVSDKSLWDKQSVQTPVESIAKDGQLGSPPTAELQQLSVVQKPRTLVGNSFHPEPLLPKEHGEAVSSSPEQSLVDKTPTTKSLPEFIDRRKDLSHTIFVLESANANVKRTKGSNPSLLSEKRHRNLRKKISHFWLIAKSPASSAVRSLVNSPAGGVFSSLGDLSYAEKPFAQLDAALEPPTEKLLEENQAAIDDTEENILKPALTGPKEAALENIPPENPTVESNGPTSDLIPTAQQTSKPQLDFTLGSDSHDHFKEFAYPLLMSPGERFESQLNQQLRPLIPNNNVRKLISHVIRTLKMDCSDPHVQLFCAKLISRTGLLMKLLSEQQEFKLSRADWDTDQWKTENYINESTETQGGQKVLEQSQEGFFWLRWPLWLRDMYRPLHDARKKNMAQDLQDKESSGEEEIFRKDVPRSSLPTGVPTPLLQKSVFYFRVSKGISSKPLVLFAEGSGVVAAGQCKSVEEAQCQETGKDNPATMRLDAGKCWNSLSVQRALVWKLYNLGSFLQCSPS</sequence>
<feature type="domain" description="Intercellular adhesion molecule 1/3/5 D2" evidence="4">
    <location>
        <begin position="143"/>
        <end position="230"/>
    </location>
</feature>
<feature type="compositionally biased region" description="Basic and acidic residues" evidence="1">
    <location>
        <begin position="1028"/>
        <end position="1044"/>
    </location>
</feature>
<dbReference type="Pfam" id="PF15779">
    <property type="entry name" value="LRRC37"/>
    <property type="match status" value="5"/>
</dbReference>
<feature type="region of interest" description="Disordered" evidence="1">
    <location>
        <begin position="827"/>
        <end position="853"/>
    </location>
</feature>
<dbReference type="FunFam" id="2.60.40.10:FF:000338">
    <property type="entry name" value="intercellular adhesion molecule 5"/>
    <property type="match status" value="1"/>
</dbReference>
<evidence type="ECO:0000259" key="3">
    <source>
        <dbReference type="Pfam" id="PF15779"/>
    </source>
</evidence>
<dbReference type="SUPFAM" id="SSF48726">
    <property type="entry name" value="Immunoglobulin"/>
    <property type="match status" value="2"/>
</dbReference>
<dbReference type="InterPro" id="IPR048679">
    <property type="entry name" value="ICAM1_3_5_D2"/>
</dbReference>
<evidence type="ECO:0000259" key="4">
    <source>
        <dbReference type="Pfam" id="PF21146"/>
    </source>
</evidence>
<feature type="compositionally biased region" description="Acidic residues" evidence="1">
    <location>
        <begin position="804"/>
        <end position="813"/>
    </location>
</feature>
<feature type="region of interest" description="Disordered" evidence="1">
    <location>
        <begin position="1"/>
        <end position="26"/>
    </location>
</feature>
<feature type="domain" description="Leucine-rich repeat-containing protein 37 N-terminal" evidence="3">
    <location>
        <begin position="957"/>
        <end position="1027"/>
    </location>
</feature>
<dbReference type="PANTHER" id="PTHR23045">
    <property type="entry name" value="LEUCINE-RICH REPEAT-CONTAINING PROTEIN 37A"/>
    <property type="match status" value="1"/>
</dbReference>
<organism evidence="5 6">
    <name type="scientific">Microtus ochrogaster</name>
    <name type="common">Prairie vole</name>
    <dbReference type="NCBI Taxonomy" id="79684"/>
    <lineage>
        <taxon>Eukaryota</taxon>
        <taxon>Metazoa</taxon>
        <taxon>Chordata</taxon>
        <taxon>Craniata</taxon>
        <taxon>Vertebrata</taxon>
        <taxon>Euteleostomi</taxon>
        <taxon>Mammalia</taxon>
        <taxon>Eutheria</taxon>
        <taxon>Euarchontoglires</taxon>
        <taxon>Glires</taxon>
        <taxon>Rodentia</taxon>
        <taxon>Myomorpha</taxon>
        <taxon>Muroidea</taxon>
        <taxon>Cricetidae</taxon>
        <taxon>Arvicolinae</taxon>
        <taxon>Microtus</taxon>
    </lineage>
</organism>
<feature type="compositionally biased region" description="Low complexity" evidence="1">
    <location>
        <begin position="784"/>
        <end position="794"/>
    </location>
</feature>
<reference evidence="5" key="1">
    <citation type="submission" date="2020-03" db="EMBL/GenBank/DDBJ databases">
        <title>Studies in the Genomics of Life Span.</title>
        <authorList>
            <person name="Glass D."/>
        </authorList>
    </citation>
    <scope>NUCLEOTIDE SEQUENCE</scope>
    <source>
        <strain evidence="5">LTLLF</strain>
        <tissue evidence="5">Muscle</tissue>
    </source>
</reference>
<feature type="compositionally biased region" description="Low complexity" evidence="1">
    <location>
        <begin position="987"/>
        <end position="1003"/>
    </location>
</feature>
<feature type="region of interest" description="Disordered" evidence="1">
    <location>
        <begin position="1472"/>
        <end position="1496"/>
    </location>
</feature>
<evidence type="ECO:0000313" key="6">
    <source>
        <dbReference type="Proteomes" id="UP000710432"/>
    </source>
</evidence>
<feature type="compositionally biased region" description="Polar residues" evidence="1">
    <location>
        <begin position="519"/>
        <end position="531"/>
    </location>
</feature>
<dbReference type="InterPro" id="IPR036179">
    <property type="entry name" value="Ig-like_dom_sf"/>
</dbReference>
<dbReference type="EMBL" id="JAATJU010022079">
    <property type="protein sequence ID" value="KAH0512169.1"/>
    <property type="molecule type" value="Genomic_DNA"/>
</dbReference>
<feature type="region of interest" description="Disordered" evidence="1">
    <location>
        <begin position="577"/>
        <end position="610"/>
    </location>
</feature>
<feature type="compositionally biased region" description="Polar residues" evidence="1">
    <location>
        <begin position="963"/>
        <end position="978"/>
    </location>
</feature>
<dbReference type="InterPro" id="IPR032754">
    <property type="entry name" value="LRRC37_N"/>
</dbReference>
<feature type="compositionally biased region" description="Low complexity" evidence="1">
    <location>
        <begin position="948"/>
        <end position="957"/>
    </location>
</feature>
<feature type="domain" description="Leucine-rich repeat-containing protein 37 N-terminal" evidence="3">
    <location>
        <begin position="575"/>
        <end position="623"/>
    </location>
</feature>
<evidence type="ECO:0000313" key="5">
    <source>
        <dbReference type="EMBL" id="KAH0512169.1"/>
    </source>
</evidence>
<feature type="compositionally biased region" description="Polar residues" evidence="1">
    <location>
        <begin position="1045"/>
        <end position="1055"/>
    </location>
</feature>
<comment type="caution">
    <text evidence="5">The sequence shown here is derived from an EMBL/GenBank/DDBJ whole genome shotgun (WGS) entry which is preliminary data.</text>
</comment>
<feature type="compositionally biased region" description="Basic and acidic residues" evidence="1">
    <location>
        <begin position="344"/>
        <end position="363"/>
    </location>
</feature>
<gene>
    <name evidence="5" type="ORF">LTLLF_146845</name>
</gene>
<feature type="region of interest" description="Disordered" evidence="1">
    <location>
        <begin position="1812"/>
        <end position="1835"/>
    </location>
</feature>
<feature type="compositionally biased region" description="Basic and acidic residues" evidence="1">
    <location>
        <begin position="577"/>
        <end position="595"/>
    </location>
</feature>
<feature type="domain" description="Leucine-rich repeat-containing protein 37 N-terminal" evidence="3">
    <location>
        <begin position="667"/>
        <end position="753"/>
    </location>
</feature>
<feature type="region of interest" description="Disordered" evidence="1">
    <location>
        <begin position="496"/>
        <end position="537"/>
    </location>
</feature>
<dbReference type="InterPro" id="IPR015753">
    <property type="entry name" value="LRRC37"/>
</dbReference>
<feature type="region of interest" description="Disordered" evidence="1">
    <location>
        <begin position="777"/>
        <end position="815"/>
    </location>
</feature>
<feature type="region of interest" description="Disordered" evidence="1">
    <location>
        <begin position="920"/>
        <end position="1131"/>
    </location>
</feature>
<feature type="compositionally biased region" description="Basic and acidic residues" evidence="1">
    <location>
        <begin position="1816"/>
        <end position="1833"/>
    </location>
</feature>
<dbReference type="PANTHER" id="PTHR23045:SF9">
    <property type="entry name" value="LEUCINE RICH REPEAT CONTAINING 37A-RELATED"/>
    <property type="match status" value="1"/>
</dbReference>